<feature type="region of interest" description="Disordered" evidence="1">
    <location>
        <begin position="37"/>
        <end position="61"/>
    </location>
</feature>
<name>A0A976IF69_BRELC</name>
<accession>A0A976IF69</accession>
<feature type="compositionally biased region" description="Low complexity" evidence="1">
    <location>
        <begin position="37"/>
        <end position="47"/>
    </location>
</feature>
<dbReference type="KEGG" id="blac:94351829"/>
<protein>
    <submittedName>
        <fullName evidence="2">Uncharacterized protein</fullName>
    </submittedName>
</protein>
<dbReference type="OrthoDB" id="10635406at2759"/>
<evidence type="ECO:0000313" key="2">
    <source>
        <dbReference type="EMBL" id="TDH69449.1"/>
    </source>
</evidence>
<gene>
    <name evidence="2" type="ORF">CCR75_008103</name>
</gene>
<dbReference type="RefSeq" id="XP_067818948.1">
    <property type="nucleotide sequence ID" value="XM_067966158.1"/>
</dbReference>
<dbReference type="EMBL" id="SHOA02000005">
    <property type="protein sequence ID" value="TDH69449.1"/>
    <property type="molecule type" value="Genomic_DNA"/>
</dbReference>
<organism evidence="2 3">
    <name type="scientific">Bremia lactucae</name>
    <name type="common">Lettuce downy mildew</name>
    <dbReference type="NCBI Taxonomy" id="4779"/>
    <lineage>
        <taxon>Eukaryota</taxon>
        <taxon>Sar</taxon>
        <taxon>Stramenopiles</taxon>
        <taxon>Oomycota</taxon>
        <taxon>Peronosporomycetes</taxon>
        <taxon>Peronosporales</taxon>
        <taxon>Peronosporaceae</taxon>
        <taxon>Bremia</taxon>
    </lineage>
</organism>
<dbReference type="GeneID" id="94351829"/>
<evidence type="ECO:0000256" key="1">
    <source>
        <dbReference type="SAM" id="MobiDB-lite"/>
    </source>
</evidence>
<keyword evidence="3" id="KW-1185">Reference proteome</keyword>
<proteinExistence type="predicted"/>
<sequence>MNESRVRESPAGAPATVNAAAVNAAAKPTGNATAKAAGNAVAKPAGNSAANAPRSDPKAENSAAILRWVTTRKRHVQLPAALPTA</sequence>
<dbReference type="AlphaFoldDB" id="A0A976IF69"/>
<comment type="caution">
    <text evidence="2">The sequence shown here is derived from an EMBL/GenBank/DDBJ whole genome shotgun (WGS) entry which is preliminary data.</text>
</comment>
<dbReference type="Proteomes" id="UP000294530">
    <property type="component" value="Unassembled WGS sequence"/>
</dbReference>
<reference evidence="2 3" key="1">
    <citation type="journal article" date="2021" name="Genome Biol.">
        <title>AFLAP: assembly-free linkage analysis pipeline using k-mers from genome sequencing data.</title>
        <authorList>
            <person name="Fletcher K."/>
            <person name="Zhang L."/>
            <person name="Gil J."/>
            <person name="Han R."/>
            <person name="Cavanaugh K."/>
            <person name="Michelmore R."/>
        </authorList>
    </citation>
    <scope>NUCLEOTIDE SEQUENCE [LARGE SCALE GENOMIC DNA]</scope>
    <source>
        <strain evidence="2 3">SF5</strain>
    </source>
</reference>
<evidence type="ECO:0000313" key="3">
    <source>
        <dbReference type="Proteomes" id="UP000294530"/>
    </source>
</evidence>